<feature type="compositionally biased region" description="Polar residues" evidence="1">
    <location>
        <begin position="31"/>
        <end position="41"/>
    </location>
</feature>
<feature type="region of interest" description="Disordered" evidence="1">
    <location>
        <begin position="20"/>
        <end position="49"/>
    </location>
</feature>
<keyword evidence="3" id="KW-1185">Reference proteome</keyword>
<accession>A0A0M3JPN2</accession>
<protein>
    <submittedName>
        <fullName evidence="4">Zn(2)-C6 fungal-type domain-containing protein</fullName>
    </submittedName>
</protein>
<organism evidence="4">
    <name type="scientific">Anisakis simplex</name>
    <name type="common">Herring worm</name>
    <dbReference type="NCBI Taxonomy" id="6269"/>
    <lineage>
        <taxon>Eukaryota</taxon>
        <taxon>Metazoa</taxon>
        <taxon>Ecdysozoa</taxon>
        <taxon>Nematoda</taxon>
        <taxon>Chromadorea</taxon>
        <taxon>Rhabditida</taxon>
        <taxon>Spirurina</taxon>
        <taxon>Ascaridomorpha</taxon>
        <taxon>Ascaridoidea</taxon>
        <taxon>Anisakidae</taxon>
        <taxon>Anisakis</taxon>
        <taxon>Anisakis simplex complex</taxon>
    </lineage>
</organism>
<evidence type="ECO:0000313" key="4">
    <source>
        <dbReference type="WBParaSite" id="ASIM_0000963101-mRNA-1"/>
    </source>
</evidence>
<evidence type="ECO:0000256" key="1">
    <source>
        <dbReference type="SAM" id="MobiDB-lite"/>
    </source>
</evidence>
<dbReference type="Proteomes" id="UP000267096">
    <property type="component" value="Unassembled WGS sequence"/>
</dbReference>
<evidence type="ECO:0000313" key="3">
    <source>
        <dbReference type="Proteomes" id="UP000267096"/>
    </source>
</evidence>
<evidence type="ECO:0000313" key="2">
    <source>
        <dbReference type="EMBL" id="VDK38845.1"/>
    </source>
</evidence>
<gene>
    <name evidence="2" type="ORF">ASIM_LOCUS9363</name>
</gene>
<reference evidence="2 3" key="2">
    <citation type="submission" date="2018-11" db="EMBL/GenBank/DDBJ databases">
        <authorList>
            <consortium name="Pathogen Informatics"/>
        </authorList>
    </citation>
    <scope>NUCLEOTIDE SEQUENCE [LARGE SCALE GENOMIC DNA]</scope>
</reference>
<dbReference type="EMBL" id="UYRR01028310">
    <property type="protein sequence ID" value="VDK38845.1"/>
    <property type="molecule type" value="Genomic_DNA"/>
</dbReference>
<sequence length="110" mass="12846">MLENVQRGANVTVIHLSDPSTIDKHHRKQRNNATLQSMNSQGSRFSSRRRRKGFRCADCARKLNEKHRRKSARYCTRCSSKDDCLVRGFMGDILKFLSEYELILIIDLLF</sequence>
<dbReference type="WBParaSite" id="ASIM_0000963101-mRNA-1">
    <property type="protein sequence ID" value="ASIM_0000963101-mRNA-1"/>
    <property type="gene ID" value="ASIM_0000963101"/>
</dbReference>
<dbReference type="AlphaFoldDB" id="A0A0M3JPN2"/>
<name>A0A0M3JPN2_ANISI</name>
<proteinExistence type="predicted"/>
<reference evidence="4" key="1">
    <citation type="submission" date="2017-02" db="UniProtKB">
        <authorList>
            <consortium name="WormBaseParasite"/>
        </authorList>
    </citation>
    <scope>IDENTIFICATION</scope>
</reference>